<keyword evidence="7" id="KW-0067">ATP-binding</keyword>
<evidence type="ECO:0000256" key="1">
    <source>
        <dbReference type="ARBA" id="ARBA00000085"/>
    </source>
</evidence>
<evidence type="ECO:0000313" key="11">
    <source>
        <dbReference type="EMBL" id="RSM40349.1"/>
    </source>
</evidence>
<reference evidence="11 12" key="1">
    <citation type="submission" date="2018-05" db="EMBL/GenBank/DDBJ databases">
        <title>Evolution of GPA BGCs.</title>
        <authorList>
            <person name="Waglechner N."/>
            <person name="Wright G.D."/>
        </authorList>
    </citation>
    <scope>NUCLEOTIDE SEQUENCE [LARGE SCALE GENOMIC DNA]</scope>
    <source>
        <strain evidence="11 12">DSM 5908</strain>
    </source>
</reference>
<keyword evidence="6" id="KW-0418">Kinase</keyword>
<evidence type="ECO:0000313" key="12">
    <source>
        <dbReference type="Proteomes" id="UP000286716"/>
    </source>
</evidence>
<dbReference type="InterPro" id="IPR050482">
    <property type="entry name" value="Sensor_HK_TwoCompSys"/>
</dbReference>
<dbReference type="PANTHER" id="PTHR24421:SF10">
    <property type="entry name" value="NITRATE_NITRITE SENSOR PROTEIN NARQ"/>
    <property type="match status" value="1"/>
</dbReference>
<feature type="transmembrane region" description="Helical" evidence="9">
    <location>
        <begin position="49"/>
        <end position="70"/>
    </location>
</feature>
<keyword evidence="12" id="KW-1185">Reference proteome</keyword>
<dbReference type="Gene3D" id="3.30.565.10">
    <property type="entry name" value="Histidine kinase-like ATPase, C-terminal domain"/>
    <property type="match status" value="1"/>
</dbReference>
<evidence type="ECO:0000256" key="3">
    <source>
        <dbReference type="ARBA" id="ARBA00022553"/>
    </source>
</evidence>
<keyword evidence="9" id="KW-1133">Transmembrane helix</keyword>
<proteinExistence type="predicted"/>
<protein>
    <recommendedName>
        <fullName evidence="2">histidine kinase</fullName>
        <ecNumber evidence="2">2.7.13.3</ecNumber>
    </recommendedName>
</protein>
<name>A0A428WB62_AMYBA</name>
<comment type="catalytic activity">
    <reaction evidence="1">
        <text>ATP + protein L-histidine = ADP + protein N-phospho-L-histidine.</text>
        <dbReference type="EC" id="2.7.13.3"/>
    </reaction>
</comment>
<dbReference type="Pfam" id="PF07730">
    <property type="entry name" value="HisKA_3"/>
    <property type="match status" value="1"/>
</dbReference>
<evidence type="ECO:0000259" key="10">
    <source>
        <dbReference type="Pfam" id="PF07730"/>
    </source>
</evidence>
<evidence type="ECO:0000256" key="5">
    <source>
        <dbReference type="ARBA" id="ARBA00022741"/>
    </source>
</evidence>
<comment type="caution">
    <text evidence="11">The sequence shown here is derived from an EMBL/GenBank/DDBJ whole genome shotgun (WGS) entry which is preliminary data.</text>
</comment>
<evidence type="ECO:0000256" key="2">
    <source>
        <dbReference type="ARBA" id="ARBA00012438"/>
    </source>
</evidence>
<dbReference type="GO" id="GO:0046983">
    <property type="term" value="F:protein dimerization activity"/>
    <property type="evidence" value="ECO:0007669"/>
    <property type="project" value="InterPro"/>
</dbReference>
<sequence length="383" mass="40474">MRVSDLRQARRMGLHASTRAGVKLVAVDSSVVEWFRARWHGLGRRSRELIVDAAVTGSCVTLGVVLAAGAEEAWWNAGAAALLAARRKAPSAVLLAITALVAFSPSDAIVVPMCALYAVGAFGRAVPGALAVVATAVVFALPAPDMPDVPDPDGTLFVAEVGVQVLVPLMAGAYVRRSRQMAAIQRDLVLTQERDRIAREMHDVLGHKLSLIALHAGRLELGGAADAETARLLGGTSRAAMHDLRQIVRVLDAEPVTVDTLIDSSRRAGLRIESTLPGDLHELPPELADVVRRVVQEALTNVHKHAGPVDVVVEFRVVDGRARLLIRNRPPEQAPSTQGTGTGRGLRTLAAQVAARGGRLTWGADADGGFEVAAEFPATVGAR</sequence>
<dbReference type="SUPFAM" id="SSF55874">
    <property type="entry name" value="ATPase domain of HSP90 chaperone/DNA topoisomerase II/histidine kinase"/>
    <property type="match status" value="1"/>
</dbReference>
<evidence type="ECO:0000256" key="9">
    <source>
        <dbReference type="SAM" id="Phobius"/>
    </source>
</evidence>
<feature type="transmembrane region" description="Helical" evidence="9">
    <location>
        <begin position="125"/>
        <end position="143"/>
    </location>
</feature>
<organism evidence="11 12">
    <name type="scientific">Amycolatopsis balhimycina DSM 5908</name>
    <dbReference type="NCBI Taxonomy" id="1081091"/>
    <lineage>
        <taxon>Bacteria</taxon>
        <taxon>Bacillati</taxon>
        <taxon>Actinomycetota</taxon>
        <taxon>Actinomycetes</taxon>
        <taxon>Pseudonocardiales</taxon>
        <taxon>Pseudonocardiaceae</taxon>
        <taxon>Amycolatopsis</taxon>
    </lineage>
</organism>
<dbReference type="Proteomes" id="UP000286716">
    <property type="component" value="Unassembled WGS sequence"/>
</dbReference>
<feature type="transmembrane region" description="Helical" evidence="9">
    <location>
        <begin position="90"/>
        <end position="118"/>
    </location>
</feature>
<dbReference type="Gene3D" id="1.20.5.1930">
    <property type="match status" value="1"/>
</dbReference>
<keyword evidence="5" id="KW-0547">Nucleotide-binding</keyword>
<keyword evidence="9" id="KW-0812">Transmembrane</keyword>
<feature type="transmembrane region" description="Helical" evidence="9">
    <location>
        <begin position="155"/>
        <end position="175"/>
    </location>
</feature>
<evidence type="ECO:0000256" key="6">
    <source>
        <dbReference type="ARBA" id="ARBA00022777"/>
    </source>
</evidence>
<dbReference type="GO" id="GO:0005524">
    <property type="term" value="F:ATP binding"/>
    <property type="evidence" value="ECO:0007669"/>
    <property type="project" value="UniProtKB-KW"/>
</dbReference>
<dbReference type="GO" id="GO:0000155">
    <property type="term" value="F:phosphorelay sensor kinase activity"/>
    <property type="evidence" value="ECO:0007669"/>
    <property type="project" value="InterPro"/>
</dbReference>
<accession>A0A428WB62</accession>
<feature type="domain" description="Signal transduction histidine kinase subgroup 3 dimerisation and phosphoacceptor" evidence="10">
    <location>
        <begin position="193"/>
        <end position="252"/>
    </location>
</feature>
<evidence type="ECO:0000256" key="4">
    <source>
        <dbReference type="ARBA" id="ARBA00022679"/>
    </source>
</evidence>
<dbReference type="EMBL" id="QHHU01000040">
    <property type="protein sequence ID" value="RSM40349.1"/>
    <property type="molecule type" value="Genomic_DNA"/>
</dbReference>
<evidence type="ECO:0000256" key="7">
    <source>
        <dbReference type="ARBA" id="ARBA00022840"/>
    </source>
</evidence>
<evidence type="ECO:0000256" key="8">
    <source>
        <dbReference type="ARBA" id="ARBA00023012"/>
    </source>
</evidence>
<keyword evidence="9" id="KW-0472">Membrane</keyword>
<dbReference type="AlphaFoldDB" id="A0A428WB62"/>
<dbReference type="CDD" id="cd16917">
    <property type="entry name" value="HATPase_UhpB-NarQ-NarX-like"/>
    <property type="match status" value="1"/>
</dbReference>
<dbReference type="InterPro" id="IPR011712">
    <property type="entry name" value="Sig_transdc_His_kin_sub3_dim/P"/>
</dbReference>
<keyword evidence="4" id="KW-0808">Transferase</keyword>
<dbReference type="InterPro" id="IPR036890">
    <property type="entry name" value="HATPase_C_sf"/>
</dbReference>
<gene>
    <name evidence="11" type="ORF">DMA12_27075</name>
</gene>
<dbReference type="EC" id="2.7.13.3" evidence="2"/>
<dbReference type="PANTHER" id="PTHR24421">
    <property type="entry name" value="NITRATE/NITRITE SENSOR PROTEIN NARX-RELATED"/>
    <property type="match status" value="1"/>
</dbReference>
<keyword evidence="8" id="KW-0902">Two-component regulatory system</keyword>
<dbReference type="GO" id="GO:0016020">
    <property type="term" value="C:membrane"/>
    <property type="evidence" value="ECO:0007669"/>
    <property type="project" value="InterPro"/>
</dbReference>
<keyword evidence="3" id="KW-0597">Phosphoprotein</keyword>